<dbReference type="RefSeq" id="WP_069109339.1">
    <property type="nucleotide sequence ID" value="NZ_FNUC01000004.1"/>
</dbReference>
<dbReference type="InterPro" id="IPR003593">
    <property type="entry name" value="AAA+_ATPase"/>
</dbReference>
<dbReference type="PANTHER" id="PTHR22683:SF41">
    <property type="entry name" value="DNA TRANSLOCASE FTSK"/>
    <property type="match status" value="1"/>
</dbReference>
<proteinExistence type="predicted"/>
<accession>A0A1H5PNX3</accession>
<dbReference type="OrthoDB" id="9807790at2"/>
<reference evidence="7" key="1">
    <citation type="submission" date="2016-10" db="EMBL/GenBank/DDBJ databases">
        <authorList>
            <person name="Varghese N."/>
            <person name="Submissions S."/>
        </authorList>
    </citation>
    <scope>NUCLEOTIDE SEQUENCE [LARGE SCALE GENOMIC DNA]</scope>
    <source>
        <strain evidence="7">DSM 45237</strain>
    </source>
</reference>
<sequence>MRVSALHLGLLRGPGPDDDGPAALAHAVQATEDAALHLRTLAHAAAERERRRLADDQQAIARDSRRRQARSHASLLAAADRVRLDITELLGRGPGYAHEGWESPLWAEPYDQPVDVTQVVRAATLGLASPSNIVELPFVLPALGGNVVITHAPGGRAPAHNLAQAFVTRALASALPGSLRLHLLDPGGLGQNLGVLSRLPEPLVAGGVRATHEEVSAELRALREHVHRLNSQVLLGDDDSLVTRLREGNAQGIPCSLVLAAGLGPHLTADDAQQLWSLARTGNRCGVAVVAVIDTGRELPQGVALADLLEHAEHLHVDHEGGATWASSPPALLHHARVRCPNPPGSAQHRFLTTILAPAVRRGVNRPVVLGDLLAAERPGAGTTHTRIAATVGQAADGSALELAVGDDEGVAIGGIVVGPSGSGKTTLLHAFIHALAHRYPPEEVELYLLDMKAGVEFAEYAPRPGRPALPHVRAVGIEADATFALGVLQHLAAVDAQRKQLFKEASAASGREIKNIAQYREATGEVLPRVLFVADEFQLMLAGPTEDAAWNTLDVLVKQGRSQGVHVLLATQSLNSVGTGRAAQKASVFDQLELRVGLRCKPDELSLLLDRTVRDRLDTGRRGSGVLNHARGDRDADQLFQGGLLDADDRRRIRDSVVARFGPDPRIRVSRGTGGVELADAAPVLASAPSPTVYVGAPVGVSPPLVGVPARAGDGRGLLLAGRDEAHAVGAVSAMLAGLALQPGSDDAGFVVVDLLPPRIPGRRPLDQVVEWLGPRVEVLDESQLDDLPRVATRPSGPVFVAVLGLQYSGVEAPLYSDEPHPLGWLCGTGPALSVFPLIWLDTPDRMRKLGQHGERLQLRADAGGDLIDTTSFLRVRPPFPASRGRLWFHDLAGDADPVLLDPLQVGAVLPDPRPAAPHGGPAPDAAGPHGAGEAPATGFGATP</sequence>
<keyword evidence="1 3" id="KW-0547">Nucleotide-binding</keyword>
<dbReference type="AlphaFoldDB" id="A0A1H5PNX3"/>
<keyword evidence="7" id="KW-1185">Reference proteome</keyword>
<dbReference type="CDD" id="cd01127">
    <property type="entry name" value="TrwB_TraG_TraD_VirD4"/>
    <property type="match status" value="1"/>
</dbReference>
<keyword evidence="2 3" id="KW-0067">ATP-binding</keyword>
<evidence type="ECO:0000256" key="1">
    <source>
        <dbReference type="ARBA" id="ARBA00022741"/>
    </source>
</evidence>
<organism evidence="6 7">
    <name type="scientific">Jiangella alba</name>
    <dbReference type="NCBI Taxonomy" id="561176"/>
    <lineage>
        <taxon>Bacteria</taxon>
        <taxon>Bacillati</taxon>
        <taxon>Actinomycetota</taxon>
        <taxon>Actinomycetes</taxon>
        <taxon>Jiangellales</taxon>
        <taxon>Jiangellaceae</taxon>
        <taxon>Jiangella</taxon>
    </lineage>
</organism>
<dbReference type="PROSITE" id="PS50901">
    <property type="entry name" value="FTSK"/>
    <property type="match status" value="1"/>
</dbReference>
<feature type="compositionally biased region" description="Low complexity" evidence="4">
    <location>
        <begin position="918"/>
        <end position="938"/>
    </location>
</feature>
<evidence type="ECO:0000256" key="3">
    <source>
        <dbReference type="PROSITE-ProRule" id="PRU00289"/>
    </source>
</evidence>
<dbReference type="Proteomes" id="UP000181980">
    <property type="component" value="Unassembled WGS sequence"/>
</dbReference>
<evidence type="ECO:0000256" key="2">
    <source>
        <dbReference type="ARBA" id="ARBA00022840"/>
    </source>
</evidence>
<gene>
    <name evidence="6" type="ORF">SAMN04488561_4788</name>
</gene>
<evidence type="ECO:0000259" key="5">
    <source>
        <dbReference type="PROSITE" id="PS50901"/>
    </source>
</evidence>
<protein>
    <submittedName>
        <fullName evidence="6">FtsK/SpoIIIE family protein</fullName>
    </submittedName>
</protein>
<dbReference type="GO" id="GO:0003677">
    <property type="term" value="F:DNA binding"/>
    <property type="evidence" value="ECO:0007669"/>
    <property type="project" value="InterPro"/>
</dbReference>
<evidence type="ECO:0000256" key="4">
    <source>
        <dbReference type="SAM" id="MobiDB-lite"/>
    </source>
</evidence>
<feature type="domain" description="FtsK" evidence="5">
    <location>
        <begin position="398"/>
        <end position="608"/>
    </location>
</feature>
<dbReference type="PANTHER" id="PTHR22683">
    <property type="entry name" value="SPORULATION PROTEIN RELATED"/>
    <property type="match status" value="1"/>
</dbReference>
<dbReference type="SMART" id="SM00382">
    <property type="entry name" value="AAA"/>
    <property type="match status" value="1"/>
</dbReference>
<evidence type="ECO:0000313" key="7">
    <source>
        <dbReference type="Proteomes" id="UP000181980"/>
    </source>
</evidence>
<dbReference type="GO" id="GO:0005524">
    <property type="term" value="F:ATP binding"/>
    <property type="evidence" value="ECO:0007669"/>
    <property type="project" value="UniProtKB-UniRule"/>
</dbReference>
<dbReference type="InterPro" id="IPR050206">
    <property type="entry name" value="FtsK/SpoIIIE/SftA"/>
</dbReference>
<dbReference type="Gene3D" id="3.40.50.300">
    <property type="entry name" value="P-loop containing nucleotide triphosphate hydrolases"/>
    <property type="match status" value="1"/>
</dbReference>
<name>A0A1H5PNX3_9ACTN</name>
<evidence type="ECO:0000313" key="6">
    <source>
        <dbReference type="EMBL" id="SEF14938.1"/>
    </source>
</evidence>
<dbReference type="EMBL" id="FNUC01000004">
    <property type="protein sequence ID" value="SEF14938.1"/>
    <property type="molecule type" value="Genomic_DNA"/>
</dbReference>
<dbReference type="InterPro" id="IPR027417">
    <property type="entry name" value="P-loop_NTPase"/>
</dbReference>
<dbReference type="InterPro" id="IPR002543">
    <property type="entry name" value="FtsK_dom"/>
</dbReference>
<dbReference type="Pfam" id="PF01580">
    <property type="entry name" value="FtsK_SpoIIIE"/>
    <property type="match status" value="1"/>
</dbReference>
<dbReference type="STRING" id="561176.SAMN04488561_4788"/>
<feature type="binding site" evidence="3">
    <location>
        <begin position="419"/>
        <end position="426"/>
    </location>
    <ligand>
        <name>ATP</name>
        <dbReference type="ChEBI" id="CHEBI:30616"/>
    </ligand>
</feature>
<dbReference type="SUPFAM" id="SSF52540">
    <property type="entry name" value="P-loop containing nucleoside triphosphate hydrolases"/>
    <property type="match status" value="1"/>
</dbReference>
<feature type="region of interest" description="Disordered" evidence="4">
    <location>
        <begin position="911"/>
        <end position="945"/>
    </location>
</feature>